<reference evidence="1 2" key="1">
    <citation type="submission" date="2018-08" db="EMBL/GenBank/DDBJ databases">
        <title>Recombination of ecologically and evolutionarily significant loci maintains genetic cohesion in the Pseudomonas syringae species complex.</title>
        <authorList>
            <person name="Dillon M."/>
            <person name="Thakur S."/>
            <person name="Almeida R.N.D."/>
            <person name="Weir B.S."/>
            <person name="Guttman D.S."/>
        </authorList>
    </citation>
    <scope>NUCLEOTIDE SEQUENCE [LARGE SCALE GENOMIC DNA]</scope>
    <source>
        <strain evidence="1 2">ICMP 4086</strain>
    </source>
</reference>
<keyword evidence="1" id="KW-0449">Lipoprotein</keyword>
<dbReference type="AlphaFoldDB" id="A0A0P9KWL8"/>
<protein>
    <submittedName>
        <fullName evidence="1">Putative lipoprotein</fullName>
    </submittedName>
</protein>
<dbReference type="PROSITE" id="PS51257">
    <property type="entry name" value="PROKAR_LIPOPROTEIN"/>
    <property type="match status" value="1"/>
</dbReference>
<evidence type="ECO:0000313" key="2">
    <source>
        <dbReference type="Proteomes" id="UP000278587"/>
    </source>
</evidence>
<dbReference type="Proteomes" id="UP000278587">
    <property type="component" value="Unassembled WGS sequence"/>
</dbReference>
<comment type="caution">
    <text evidence="1">The sequence shown here is derived from an EMBL/GenBank/DDBJ whole genome shotgun (WGS) entry which is preliminary data.</text>
</comment>
<gene>
    <name evidence="1" type="ORF">ALQ84_01687</name>
</gene>
<proteinExistence type="predicted"/>
<dbReference type="InterPro" id="IPR021747">
    <property type="entry name" value="DUF3313"/>
</dbReference>
<sequence>MGEFCMRDVEQMKWAGLLLLGFLVTGCASHDPSPYSGIESSLEMRPNEQDGTGRIPFKYTAAPNWNKYDQIMLEPVVIYSGADAQFSGLERTDRITLANDMTVKFSEALGRHFRFTATPGRGTLRIRLTLTGAETTVAGLSTFSRFDIGMGSYNLVQAARDRKGTFTGSVSYAVEIYDASTSQLLESYVTRQYPKVYDISSTFGRLSAAQAGISRGADELVDVLLSR</sequence>
<organism evidence="1 2">
    <name type="scientific">Pseudomonas caricapapayae</name>
    <dbReference type="NCBI Taxonomy" id="46678"/>
    <lineage>
        <taxon>Bacteria</taxon>
        <taxon>Pseudomonadati</taxon>
        <taxon>Pseudomonadota</taxon>
        <taxon>Gammaproteobacteria</taxon>
        <taxon>Pseudomonadales</taxon>
        <taxon>Pseudomonadaceae</taxon>
        <taxon>Pseudomonas</taxon>
    </lineage>
</organism>
<accession>A0A0P9KWL8</accession>
<evidence type="ECO:0000313" key="1">
    <source>
        <dbReference type="EMBL" id="RMM07766.1"/>
    </source>
</evidence>
<dbReference type="Pfam" id="PF11769">
    <property type="entry name" value="DUF3313"/>
    <property type="match status" value="1"/>
</dbReference>
<dbReference type="EMBL" id="RBOC01000132">
    <property type="protein sequence ID" value="RMM07766.1"/>
    <property type="molecule type" value="Genomic_DNA"/>
</dbReference>
<name>A0A0P9KWL8_9PSED</name>